<dbReference type="EMBL" id="PGTO01000005">
    <property type="protein sequence ID" value="RAU22182.1"/>
    <property type="molecule type" value="Genomic_DNA"/>
</dbReference>
<protein>
    <submittedName>
        <fullName evidence="1">Uncharacterized protein</fullName>
    </submittedName>
</protein>
<keyword evidence="2" id="KW-1185">Reference proteome</keyword>
<proteinExistence type="predicted"/>
<sequence>MNSVTEPWLSRRPDLWLPDILHKTATGGLRAGCDAQLLGICLTTGLIRFAPFAIPCPVGIDDAELPTVRRQEGPDHRRLRLLGLSLAKAIDQQSLIIEEHRAPIRDSHTFLDVYIEARFGRLAIELGARDGRDIPPLLRCVVDHVLVLPFSGWSGATFVGGHFFRPDSRPLAMPSFKAMADAFEHQTTTISQNQ</sequence>
<dbReference type="OrthoDB" id="7339547at2"/>
<accession>A0A364NYN3</accession>
<comment type="caution">
    <text evidence="1">The sequence shown here is derived from an EMBL/GenBank/DDBJ whole genome shotgun (WGS) entry which is preliminary data.</text>
</comment>
<evidence type="ECO:0000313" key="1">
    <source>
        <dbReference type="EMBL" id="RAU22182.1"/>
    </source>
</evidence>
<dbReference type="AlphaFoldDB" id="A0A364NYN3"/>
<gene>
    <name evidence="1" type="ORF">CU669_08570</name>
</gene>
<name>A0A364NYN3_9PROT</name>
<dbReference type="RefSeq" id="WP_112143739.1">
    <property type="nucleotide sequence ID" value="NZ_PGTO01000005.1"/>
</dbReference>
<dbReference type="Proteomes" id="UP000251075">
    <property type="component" value="Unassembled WGS sequence"/>
</dbReference>
<organism evidence="1 2">
    <name type="scientific">Paramagnetospirillum kuznetsovii</name>
    <dbReference type="NCBI Taxonomy" id="2053833"/>
    <lineage>
        <taxon>Bacteria</taxon>
        <taxon>Pseudomonadati</taxon>
        <taxon>Pseudomonadota</taxon>
        <taxon>Alphaproteobacteria</taxon>
        <taxon>Rhodospirillales</taxon>
        <taxon>Magnetospirillaceae</taxon>
        <taxon>Paramagnetospirillum</taxon>
    </lineage>
</organism>
<evidence type="ECO:0000313" key="2">
    <source>
        <dbReference type="Proteomes" id="UP000251075"/>
    </source>
</evidence>
<reference evidence="1 2" key="1">
    <citation type="submission" date="2017-11" db="EMBL/GenBank/DDBJ databases">
        <title>Draft genome sequence of magnetotactic bacterium Magnetospirillum kuznetsovii LBB-42.</title>
        <authorList>
            <person name="Grouzdev D.S."/>
            <person name="Rysina M.S."/>
            <person name="Baslerov R.V."/>
            <person name="Koziaeva V."/>
        </authorList>
    </citation>
    <scope>NUCLEOTIDE SEQUENCE [LARGE SCALE GENOMIC DNA]</scope>
    <source>
        <strain evidence="1 2">LBB-42</strain>
    </source>
</reference>